<dbReference type="Gene3D" id="2.180.10.10">
    <property type="entry name" value="RHS repeat-associated core"/>
    <property type="match status" value="1"/>
</dbReference>
<dbReference type="AlphaFoldDB" id="A0A923T9H0"/>
<dbReference type="EMBL" id="JACSIT010000117">
    <property type="protein sequence ID" value="MBC6995053.1"/>
    <property type="molecule type" value="Genomic_DNA"/>
</dbReference>
<sequence>MSECVTAAWQQRRQFEGMSLDGRLVKTVGQERPSNTLVGNALYWREQTLYGSSRLGVLHPEVDLTGLTAPVWAESQTISTGKSYELSNHLGNVLAVIGDRKAGVDSNSDGTADYYTAALHSAQEYYPFGMEMPGRIFTASSTEGYRYGFNGKEKDTEGEWGGLMHYDYGFRSINSSNSTSAFAKFMTIISFNTTFDTQKMECSQNSLIVRYLHAIYLQRVGKT</sequence>
<organism evidence="1 2">
    <name type="scientific">Neolewinella lacunae</name>
    <dbReference type="NCBI Taxonomy" id="1517758"/>
    <lineage>
        <taxon>Bacteria</taxon>
        <taxon>Pseudomonadati</taxon>
        <taxon>Bacteroidota</taxon>
        <taxon>Saprospiria</taxon>
        <taxon>Saprospirales</taxon>
        <taxon>Lewinellaceae</taxon>
        <taxon>Neolewinella</taxon>
    </lineage>
</organism>
<comment type="caution">
    <text evidence="1">The sequence shown here is derived from an EMBL/GenBank/DDBJ whole genome shotgun (WGS) entry which is preliminary data.</text>
</comment>
<dbReference type="RefSeq" id="WP_187467106.1">
    <property type="nucleotide sequence ID" value="NZ_JAUFQK010000076.1"/>
</dbReference>
<dbReference type="Proteomes" id="UP000650081">
    <property type="component" value="Unassembled WGS sequence"/>
</dbReference>
<keyword evidence="2" id="KW-1185">Reference proteome</keyword>
<name>A0A923T9H0_9BACT</name>
<gene>
    <name evidence="1" type="ORF">H9S92_12810</name>
</gene>
<evidence type="ECO:0000313" key="2">
    <source>
        <dbReference type="Proteomes" id="UP000650081"/>
    </source>
</evidence>
<accession>A0A923T9H0</accession>
<proteinExistence type="predicted"/>
<reference evidence="1" key="1">
    <citation type="submission" date="2020-08" db="EMBL/GenBank/DDBJ databases">
        <title>Lewinella bacteria from marine environments.</title>
        <authorList>
            <person name="Zhong Y."/>
        </authorList>
    </citation>
    <scope>NUCLEOTIDE SEQUENCE</scope>
    <source>
        <strain evidence="1">KCTC 42187</strain>
    </source>
</reference>
<protein>
    <submittedName>
        <fullName evidence="1">Uncharacterized protein</fullName>
    </submittedName>
</protein>
<evidence type="ECO:0000313" key="1">
    <source>
        <dbReference type="EMBL" id="MBC6995053.1"/>
    </source>
</evidence>